<accession>A0A7S1CZK3</accession>
<dbReference type="GO" id="GO:0005829">
    <property type="term" value="C:cytosol"/>
    <property type="evidence" value="ECO:0007669"/>
    <property type="project" value="TreeGrafter"/>
</dbReference>
<dbReference type="Gene3D" id="3.90.25.10">
    <property type="entry name" value="UDP-galactose 4-epimerase, domain 1"/>
    <property type="match status" value="1"/>
</dbReference>
<reference evidence="8" key="1">
    <citation type="submission" date="2021-01" db="EMBL/GenBank/DDBJ databases">
        <authorList>
            <person name="Corre E."/>
            <person name="Pelletier E."/>
            <person name="Niang G."/>
            <person name="Scheremetjew M."/>
            <person name="Finn R."/>
            <person name="Kale V."/>
            <person name="Holt S."/>
            <person name="Cochrane G."/>
            <person name="Meng A."/>
            <person name="Brown T."/>
            <person name="Cohen L."/>
        </authorList>
    </citation>
    <scope>NUCLEOTIDE SEQUENCE</scope>
    <source>
        <strain evidence="8">ECT3854</strain>
    </source>
</reference>
<feature type="domain" description="NAD(P)-binding" evidence="7">
    <location>
        <begin position="8"/>
        <end position="222"/>
    </location>
</feature>
<evidence type="ECO:0000256" key="6">
    <source>
        <dbReference type="ARBA" id="ARBA00023235"/>
    </source>
</evidence>
<dbReference type="Gene3D" id="3.40.50.720">
    <property type="entry name" value="NAD(P)-binding Rossmann-like Domain"/>
    <property type="match status" value="1"/>
</dbReference>
<dbReference type="NCBIfam" id="TIGR01179">
    <property type="entry name" value="galE"/>
    <property type="match status" value="1"/>
</dbReference>
<keyword evidence="6" id="KW-0413">Isomerase</keyword>
<comment type="catalytic activity">
    <reaction evidence="1">
        <text>UDP-alpha-D-glucose = UDP-alpha-D-galactose</text>
        <dbReference type="Rhea" id="RHEA:22168"/>
        <dbReference type="ChEBI" id="CHEBI:58885"/>
        <dbReference type="ChEBI" id="CHEBI:66914"/>
        <dbReference type="EC" id="5.1.3.2"/>
    </reaction>
</comment>
<dbReference type="GO" id="GO:0006012">
    <property type="term" value="P:galactose metabolic process"/>
    <property type="evidence" value="ECO:0007669"/>
    <property type="project" value="InterPro"/>
</dbReference>
<dbReference type="InterPro" id="IPR005886">
    <property type="entry name" value="UDP_G4E"/>
</dbReference>
<dbReference type="PANTHER" id="PTHR43725">
    <property type="entry name" value="UDP-GLUCOSE 4-EPIMERASE"/>
    <property type="match status" value="1"/>
</dbReference>
<evidence type="ECO:0000256" key="4">
    <source>
        <dbReference type="ARBA" id="ARBA00013189"/>
    </source>
</evidence>
<organism evidence="8">
    <name type="scientific">Cyclophora tenuis</name>
    <name type="common">Marine diatom</name>
    <dbReference type="NCBI Taxonomy" id="216820"/>
    <lineage>
        <taxon>Eukaryota</taxon>
        <taxon>Sar</taxon>
        <taxon>Stramenopiles</taxon>
        <taxon>Ochrophyta</taxon>
        <taxon>Bacillariophyta</taxon>
        <taxon>Fragilariophyceae</taxon>
        <taxon>Fragilariophycidae</taxon>
        <taxon>Cyclophorales</taxon>
        <taxon>Cyclophoraceae</taxon>
        <taxon>Cyclophora</taxon>
    </lineage>
</organism>
<name>A0A7S1CZK3_CYCTE</name>
<keyword evidence="5" id="KW-0520">NAD</keyword>
<evidence type="ECO:0000256" key="1">
    <source>
        <dbReference type="ARBA" id="ARBA00000083"/>
    </source>
</evidence>
<evidence type="ECO:0000313" key="8">
    <source>
        <dbReference type="EMBL" id="CAD8933504.1"/>
    </source>
</evidence>
<dbReference type="GO" id="GO:0003978">
    <property type="term" value="F:UDP-glucose 4-epimerase activity"/>
    <property type="evidence" value="ECO:0007669"/>
    <property type="project" value="UniProtKB-EC"/>
</dbReference>
<dbReference type="SUPFAM" id="SSF51735">
    <property type="entry name" value="NAD(P)-binding Rossmann-fold domains"/>
    <property type="match status" value="1"/>
</dbReference>
<sequence length="238" mass="26158">MDEFGCHSIVFSSSATVYGAVETMPITESVQIGVGITNAYGRTKFMIEEILRDFYKSKTLGDATTDWSITILRYFNPVGAHHSGNIGEDPNGIPNNLMPYVAQVAVGRREFLTVFGNDYDTPDGTGVRDYLHVMDLAEGHLSAIGYMEKKGPGCFTFNLGTGNGCSVLDMVKAMSKACGHEIKYKIGARRPGDIATCYADPSFAKNEMGWEAKRTLDEMCADLWCWQQKNPNGFDASK</sequence>
<evidence type="ECO:0000256" key="3">
    <source>
        <dbReference type="ARBA" id="ARBA00004947"/>
    </source>
</evidence>
<evidence type="ECO:0000259" key="7">
    <source>
        <dbReference type="Pfam" id="PF16363"/>
    </source>
</evidence>
<dbReference type="EMBL" id="HBFW01006970">
    <property type="protein sequence ID" value="CAD8933504.1"/>
    <property type="molecule type" value="Transcribed_RNA"/>
</dbReference>
<dbReference type="InterPro" id="IPR016040">
    <property type="entry name" value="NAD(P)-bd_dom"/>
</dbReference>
<evidence type="ECO:0000256" key="2">
    <source>
        <dbReference type="ARBA" id="ARBA00001911"/>
    </source>
</evidence>
<dbReference type="EC" id="5.1.3.2" evidence="4"/>
<evidence type="ECO:0000256" key="5">
    <source>
        <dbReference type="ARBA" id="ARBA00023027"/>
    </source>
</evidence>
<comment type="cofactor">
    <cofactor evidence="2">
        <name>NAD(+)</name>
        <dbReference type="ChEBI" id="CHEBI:57540"/>
    </cofactor>
</comment>
<dbReference type="PANTHER" id="PTHR43725:SF47">
    <property type="entry name" value="UDP-GLUCOSE 4-EPIMERASE"/>
    <property type="match status" value="1"/>
</dbReference>
<proteinExistence type="predicted"/>
<dbReference type="InterPro" id="IPR036291">
    <property type="entry name" value="NAD(P)-bd_dom_sf"/>
</dbReference>
<dbReference type="Pfam" id="PF16363">
    <property type="entry name" value="GDP_Man_Dehyd"/>
    <property type="match status" value="1"/>
</dbReference>
<gene>
    <name evidence="8" type="ORF">CTEN0397_LOCUS4533</name>
</gene>
<dbReference type="AlphaFoldDB" id="A0A7S1CZK3"/>
<protein>
    <recommendedName>
        <fullName evidence="4">UDP-glucose 4-epimerase</fullName>
        <ecNumber evidence="4">5.1.3.2</ecNumber>
    </recommendedName>
</protein>
<comment type="pathway">
    <text evidence="3">Carbohydrate metabolism; galactose metabolism.</text>
</comment>